<dbReference type="PANTHER" id="PTHR47284">
    <property type="entry name" value="FATTY-ACID-BINDING PROTEIN 2"/>
    <property type="match status" value="1"/>
</dbReference>
<proteinExistence type="predicted"/>
<dbReference type="OrthoDB" id="18193at2759"/>
<dbReference type="InterPro" id="IPR036298">
    <property type="entry name" value="Chalcone_isomerase_sf"/>
</dbReference>
<dbReference type="GO" id="GO:0016872">
    <property type="term" value="F:intramolecular lyase activity"/>
    <property type="evidence" value="ECO:0007669"/>
    <property type="project" value="InterPro"/>
</dbReference>
<dbReference type="EMBL" id="ML179045">
    <property type="protein sequence ID" value="THV06074.1"/>
    <property type="molecule type" value="Genomic_DNA"/>
</dbReference>
<dbReference type="SUPFAM" id="SSF54626">
    <property type="entry name" value="Chalcone isomerase"/>
    <property type="match status" value="1"/>
</dbReference>
<dbReference type="PANTHER" id="PTHR47284:SF3">
    <property type="entry name" value="FATTY-ACID-BINDING PROTEIN 2"/>
    <property type="match status" value="1"/>
</dbReference>
<keyword evidence="3" id="KW-1185">Reference proteome</keyword>
<reference evidence="2 3" key="1">
    <citation type="journal article" date="2019" name="Nat. Ecol. Evol.">
        <title>Megaphylogeny resolves global patterns of mushroom evolution.</title>
        <authorList>
            <person name="Varga T."/>
            <person name="Krizsan K."/>
            <person name="Foldi C."/>
            <person name="Dima B."/>
            <person name="Sanchez-Garcia M."/>
            <person name="Sanchez-Ramirez S."/>
            <person name="Szollosi G.J."/>
            <person name="Szarkandi J.G."/>
            <person name="Papp V."/>
            <person name="Albert L."/>
            <person name="Andreopoulos W."/>
            <person name="Angelini C."/>
            <person name="Antonin V."/>
            <person name="Barry K.W."/>
            <person name="Bougher N.L."/>
            <person name="Buchanan P."/>
            <person name="Buyck B."/>
            <person name="Bense V."/>
            <person name="Catcheside P."/>
            <person name="Chovatia M."/>
            <person name="Cooper J."/>
            <person name="Damon W."/>
            <person name="Desjardin D."/>
            <person name="Finy P."/>
            <person name="Geml J."/>
            <person name="Haridas S."/>
            <person name="Hughes K."/>
            <person name="Justo A."/>
            <person name="Karasinski D."/>
            <person name="Kautmanova I."/>
            <person name="Kiss B."/>
            <person name="Kocsube S."/>
            <person name="Kotiranta H."/>
            <person name="LaButti K.M."/>
            <person name="Lechner B.E."/>
            <person name="Liimatainen K."/>
            <person name="Lipzen A."/>
            <person name="Lukacs Z."/>
            <person name="Mihaltcheva S."/>
            <person name="Morgado L.N."/>
            <person name="Niskanen T."/>
            <person name="Noordeloos M.E."/>
            <person name="Ohm R.A."/>
            <person name="Ortiz-Santana B."/>
            <person name="Ovrebo C."/>
            <person name="Racz N."/>
            <person name="Riley R."/>
            <person name="Savchenko A."/>
            <person name="Shiryaev A."/>
            <person name="Soop K."/>
            <person name="Spirin V."/>
            <person name="Szebenyi C."/>
            <person name="Tomsovsky M."/>
            <person name="Tulloss R.E."/>
            <person name="Uehling J."/>
            <person name="Grigoriev I.V."/>
            <person name="Vagvolgyi C."/>
            <person name="Papp T."/>
            <person name="Martin F.M."/>
            <person name="Miettinen O."/>
            <person name="Hibbett D.S."/>
            <person name="Nagy L.G."/>
        </authorList>
    </citation>
    <scope>NUCLEOTIDE SEQUENCE [LARGE SCALE GENOMIC DNA]</scope>
    <source>
        <strain evidence="2 3">CBS 962.96</strain>
    </source>
</reference>
<evidence type="ECO:0000259" key="1">
    <source>
        <dbReference type="Pfam" id="PF16035"/>
    </source>
</evidence>
<name>A0A4S8MUJ4_DENBC</name>
<dbReference type="Proteomes" id="UP000297245">
    <property type="component" value="Unassembled WGS sequence"/>
</dbReference>
<dbReference type="Gene3D" id="3.50.70.10">
    <property type="match status" value="1"/>
</dbReference>
<dbReference type="InterPro" id="IPR016088">
    <property type="entry name" value="Chalcone_isomerase_3-sand"/>
</dbReference>
<evidence type="ECO:0000313" key="3">
    <source>
        <dbReference type="Proteomes" id="UP000297245"/>
    </source>
</evidence>
<feature type="domain" description="Chalcone isomerase" evidence="1">
    <location>
        <begin position="149"/>
        <end position="269"/>
    </location>
</feature>
<evidence type="ECO:0000313" key="2">
    <source>
        <dbReference type="EMBL" id="THV06074.1"/>
    </source>
</evidence>
<dbReference type="InterPro" id="IPR016087">
    <property type="entry name" value="Chalcone_isomerase"/>
</dbReference>
<dbReference type="Pfam" id="PF16035">
    <property type="entry name" value="Chalcone_2"/>
    <property type="match status" value="2"/>
</dbReference>
<dbReference type="AlphaFoldDB" id="A0A4S8MUJ4"/>
<accession>A0A4S8MUJ4</accession>
<gene>
    <name evidence="2" type="ORF">K435DRAFT_744373</name>
</gene>
<feature type="domain" description="Chalcone isomerase" evidence="1">
    <location>
        <begin position="101"/>
        <end position="130"/>
    </location>
</feature>
<organism evidence="2 3">
    <name type="scientific">Dendrothele bispora (strain CBS 962.96)</name>
    <dbReference type="NCBI Taxonomy" id="1314807"/>
    <lineage>
        <taxon>Eukaryota</taxon>
        <taxon>Fungi</taxon>
        <taxon>Dikarya</taxon>
        <taxon>Basidiomycota</taxon>
        <taxon>Agaricomycotina</taxon>
        <taxon>Agaricomycetes</taxon>
        <taxon>Agaricomycetidae</taxon>
        <taxon>Agaricales</taxon>
        <taxon>Agaricales incertae sedis</taxon>
        <taxon>Dendrothele</taxon>
    </lineage>
</organism>
<sequence>MSFLQFARRLGLSACIHPTHGPRRGFHSSFTRPVSSIKHLAWGAGLLLSAATIPLFSRTVRLDAEPLSVESNAESTIDAATGIEFPSAIRVAAKFNVPLLSLVGVGVRTVSFLSIKVYSVGFYADLNNPKLKITSEMTPDEKIAEVVRNSACVIRIVPTRNTSFTHLRDAFIRALNDRMNLGRKSGALSEDEALEAGSPIRKLKTLFPNSPLTKHTPFDIFLSEPVPGKPRALIFRDLGAIENDWVANEFVLHYFEGAGPSPPLKKSVVQRLENFEK</sequence>
<protein>
    <recommendedName>
        <fullName evidence="1">Chalcone isomerase domain-containing protein</fullName>
    </recommendedName>
</protein>